<gene>
    <name evidence="1" type="ORF">FIA58_009890</name>
</gene>
<dbReference type="Proteomes" id="UP000817854">
    <property type="component" value="Unassembled WGS sequence"/>
</dbReference>
<comment type="caution">
    <text evidence="1">The sequence shown here is derived from an EMBL/GenBank/DDBJ whole genome shotgun (WGS) entry which is preliminary data.</text>
</comment>
<accession>A0ABX0IT32</accession>
<dbReference type="RefSeq" id="WP_140962316.1">
    <property type="nucleotide sequence ID" value="NZ_VEVQ02000005.1"/>
</dbReference>
<dbReference type="InterPro" id="IPR036188">
    <property type="entry name" value="FAD/NAD-bd_sf"/>
</dbReference>
<name>A0ABX0IT32_9FLAO</name>
<sequence length="119" mass="13393">MPLSNQGNRASLTFENTIKINADIIIGADGRMNSVARQYVNGNNTPIYQNFVNWIGILESNKPIFLENNVLDFWGQGERFGIVPINKYKGYWTGGKSLPLNTSLKNRNNKTQLLKIFGS</sequence>
<reference evidence="1 2" key="3">
    <citation type="submission" date="2020-02" db="EMBL/GenBank/DDBJ databases">
        <title>Flavobacterium profundi sp. nov., isolated from a deep-sea seamount.</title>
        <authorList>
            <person name="Zhang D.-C."/>
        </authorList>
    </citation>
    <scope>NUCLEOTIDE SEQUENCE [LARGE SCALE GENOMIC DNA]</scope>
    <source>
        <strain evidence="1 2">EC11</strain>
    </source>
</reference>
<evidence type="ECO:0008006" key="3">
    <source>
        <dbReference type="Google" id="ProtNLM"/>
    </source>
</evidence>
<reference evidence="1 2" key="2">
    <citation type="submission" date="2019-05" db="EMBL/GenBank/DDBJ databases">
        <authorList>
            <person name="Lianzixin W."/>
        </authorList>
    </citation>
    <scope>NUCLEOTIDE SEQUENCE [LARGE SCALE GENOMIC DNA]</scope>
    <source>
        <strain evidence="1 2">EC11</strain>
    </source>
</reference>
<reference evidence="2" key="1">
    <citation type="submission" date="2019-05" db="EMBL/GenBank/DDBJ databases">
        <title>Flavobacterium profundi sp. nov., isolated from a deep-sea seamount.</title>
        <authorList>
            <person name="Zhang D.-C."/>
        </authorList>
    </citation>
    <scope>NUCLEOTIDE SEQUENCE [LARGE SCALE GENOMIC DNA]</scope>
    <source>
        <strain evidence="2">EC11</strain>
    </source>
</reference>
<evidence type="ECO:0000313" key="2">
    <source>
        <dbReference type="Proteomes" id="UP000817854"/>
    </source>
</evidence>
<dbReference type="EMBL" id="VEVQ02000005">
    <property type="protein sequence ID" value="NHN25984.1"/>
    <property type="molecule type" value="Genomic_DNA"/>
</dbReference>
<keyword evidence="2" id="KW-1185">Reference proteome</keyword>
<organism evidence="1 2">
    <name type="scientific">Flavobacterium jejuense</name>
    <dbReference type="NCBI Taxonomy" id="1544455"/>
    <lineage>
        <taxon>Bacteria</taxon>
        <taxon>Pseudomonadati</taxon>
        <taxon>Bacteroidota</taxon>
        <taxon>Flavobacteriia</taxon>
        <taxon>Flavobacteriales</taxon>
        <taxon>Flavobacteriaceae</taxon>
        <taxon>Flavobacterium</taxon>
    </lineage>
</organism>
<protein>
    <recommendedName>
        <fullName evidence="3">FAD-binding domain-containing protein</fullName>
    </recommendedName>
</protein>
<proteinExistence type="predicted"/>
<evidence type="ECO:0000313" key="1">
    <source>
        <dbReference type="EMBL" id="NHN25984.1"/>
    </source>
</evidence>
<dbReference type="Gene3D" id="3.50.50.60">
    <property type="entry name" value="FAD/NAD(P)-binding domain"/>
    <property type="match status" value="1"/>
</dbReference>